<dbReference type="Proteomes" id="UP000267516">
    <property type="component" value="Segment"/>
</dbReference>
<protein>
    <submittedName>
        <fullName evidence="1">ORF1111</fullName>
    </submittedName>
</protein>
<organism evidence="1">
    <name type="scientific">White spot syndrome virus</name>
    <dbReference type="NCBI Taxonomy" id="342409"/>
    <lineage>
        <taxon>Viruses</taxon>
        <taxon>Viruses incertae sedis</taxon>
        <taxon>Naldaviricetes</taxon>
        <taxon>Nimaviridae</taxon>
        <taxon>Whispovirus</taxon>
    </lineage>
</organism>
<dbReference type="EMBL" id="MF768985">
    <property type="protein sequence ID" value="ATU83835.1"/>
    <property type="molecule type" value="Genomic_DNA"/>
</dbReference>
<proteinExistence type="predicted"/>
<reference evidence="1" key="1">
    <citation type="journal article" date="2018" name="Aquaculture">
        <title>Complete genome sequence of a white spot syndrome virus associated with a disease incursion in Australia.</title>
        <authorList>
            <person name="Oakey J."/>
            <person name="Smith C.S."/>
        </authorList>
    </citation>
    <scope>NUCLEOTIDE SEQUENCE [LARGE SCALE GENOMIC DNA]</scope>
    <source>
        <strain evidence="1">WSSV-AU</strain>
    </source>
</reference>
<sequence length="80" mass="9222">MSAFTDQTSNLSLKHMISCRGTILPMLPPHCLIVEQSHPNFPRASFWAFKMIALRVFMILLRRRQSSPRLLEDSASTFMI</sequence>
<accession>A0A2D3I626</accession>
<name>A0A2D3I626_9VIRU</name>
<evidence type="ECO:0000313" key="1">
    <source>
        <dbReference type="EMBL" id="ATU83835.1"/>
    </source>
</evidence>